<evidence type="ECO:0000313" key="10">
    <source>
        <dbReference type="Proteomes" id="UP001497522"/>
    </source>
</evidence>
<proteinExistence type="predicted"/>
<dbReference type="InterPro" id="IPR000433">
    <property type="entry name" value="Znf_ZZ"/>
</dbReference>
<evidence type="ECO:0000256" key="6">
    <source>
        <dbReference type="ARBA" id="ARBA00022833"/>
    </source>
</evidence>
<evidence type="ECO:0000256" key="5">
    <source>
        <dbReference type="ARBA" id="ARBA00022821"/>
    </source>
</evidence>
<dbReference type="SMART" id="SM00369">
    <property type="entry name" value="LRR_TYP"/>
    <property type="match status" value="9"/>
</dbReference>
<dbReference type="PROSITE" id="PS50135">
    <property type="entry name" value="ZF_ZZ_2"/>
    <property type="match status" value="1"/>
</dbReference>
<dbReference type="InterPro" id="IPR043145">
    <property type="entry name" value="Znf_ZZ_sf"/>
</dbReference>
<evidence type="ECO:0000256" key="7">
    <source>
        <dbReference type="PROSITE-ProRule" id="PRU00228"/>
    </source>
</evidence>
<dbReference type="EMBL" id="OZ023713">
    <property type="protein sequence ID" value="CAK9862367.1"/>
    <property type="molecule type" value="Genomic_DNA"/>
</dbReference>
<gene>
    <name evidence="9" type="ORF">CSSPJE1EN2_LOCUS5362</name>
</gene>
<dbReference type="InterPro" id="IPR042197">
    <property type="entry name" value="Apaf_helical"/>
</dbReference>
<protein>
    <recommendedName>
        <fullName evidence="8">ZZ-type domain-containing protein</fullName>
    </recommendedName>
</protein>
<dbReference type="Gene3D" id="3.80.10.10">
    <property type="entry name" value="Ribonuclease Inhibitor"/>
    <property type="match status" value="2"/>
</dbReference>
<dbReference type="PANTHER" id="PTHR36766">
    <property type="entry name" value="PLANT BROAD-SPECTRUM MILDEW RESISTANCE PROTEIN RPW8"/>
    <property type="match status" value="1"/>
</dbReference>
<dbReference type="PRINTS" id="PR00364">
    <property type="entry name" value="DISEASERSIST"/>
</dbReference>
<keyword evidence="3" id="KW-0677">Repeat</keyword>
<dbReference type="SUPFAM" id="SSF57850">
    <property type="entry name" value="RING/U-box"/>
    <property type="match status" value="1"/>
</dbReference>
<dbReference type="Gene3D" id="1.10.8.430">
    <property type="entry name" value="Helical domain of apoptotic protease-activating factors"/>
    <property type="match status" value="1"/>
</dbReference>
<dbReference type="InterPro" id="IPR058192">
    <property type="entry name" value="WHD_ROQ1-like"/>
</dbReference>
<dbReference type="CDD" id="cd02249">
    <property type="entry name" value="ZZ"/>
    <property type="match status" value="1"/>
</dbReference>
<dbReference type="Pfam" id="PF23286">
    <property type="entry name" value="LRR_13"/>
    <property type="match status" value="1"/>
</dbReference>
<evidence type="ECO:0000256" key="1">
    <source>
        <dbReference type="ARBA" id="ARBA00022614"/>
    </source>
</evidence>
<name>A0ABP1AIY1_9BRYO</name>
<reference evidence="9" key="1">
    <citation type="submission" date="2024-03" db="EMBL/GenBank/DDBJ databases">
        <authorList>
            <consortium name="ELIXIR-Norway"/>
            <consortium name="Elixir Norway"/>
        </authorList>
    </citation>
    <scope>NUCLEOTIDE SEQUENCE</scope>
</reference>
<dbReference type="InterPro" id="IPR027417">
    <property type="entry name" value="P-loop_NTPase"/>
</dbReference>
<dbReference type="Gene3D" id="3.30.60.90">
    <property type="match status" value="1"/>
</dbReference>
<evidence type="ECO:0000256" key="4">
    <source>
        <dbReference type="ARBA" id="ARBA00022771"/>
    </source>
</evidence>
<sequence>MGGIGKTTLAKAVYNEYLKGKHFERQSFLHNTRTTNLLSLQKQLVHDLFGEEFNSTQDFHNCFIRLLKDRKVFVVIDDIDDINQFDQLIPSLPKFMSQGSQILVTSRDQHVLNYITIQGSIGKSNLYEIQVLDVDHAQELFNWHAFHDKWASDGFRDLAKEVVNACNGLPLALEVMGAYLFDKKDPKHKVIWKEAIRSLNMDPGAIDQKLQNMFNISYEGLSQVNKLMLLDIACFMINRHESMAMSFWESCILCPCPSSKSPHFSLLKLIEKSLVKVDENGYLQMHDVIRDMARDVVRKESLQQIGERSHLWDFIETKEVLHKDKGPFKLLEQLVLKDCIAFERLPKNIGKLSKLKVLNLHGCWTLKTLPSSIGTLKTLENLDLANCFMLEALPNRIGNLSNLKTLSLNYCMNLHDLPPSISKLVKLRELYMGKTKVEKLPEDIGQLESLKKLKLAGCKHLKTLPKSFGCLEELEHLNMSENTSLEMLPESFGQLKVLKYLKLYGCSTLRTLPSSIGALKTLQNLHLASCFMLEALPNNIGNLSNLKTLRLNYCKNLKELPMTFGNLQNLAPCKLLERLVLQDCIALERLPENIGELSKLKVLYLCGCSTLKTLPSSIGALKALQNLDLASCFKLEALPNSIGNLSNLKTLRLDYCQNLKELPLTFGNLQNLVDLWAKGASFFRLPNSFSHLLNLEKLDLDYCMNLHDLPPSIYGLVNLRDMYMEKTKVEKLPEDIGQLENLKKLKLVGCKHLKTLPQSFGCLEKLECLNMSENTSLEMLPESFGQLEALNHLNLGGCSFGEGIGLPSNVGDLINLKLLVLNGNLMTTIPESFKDLNALVTLKMLQCPNLVVVQALPSKLERLNIGNCPKLTNIPCLGNLNTLKYLILNDCPILTHLQGLDFVQTLVEVNISGSKMLCIAFGLNHDRALQMCGLSGSQSSMMYDNNWWKKEPTLQVVSYYDNVLPQPFPNSIKQKFVIKQQSEDKLCLNATILNEEECVAIIFCFCAHELERRSPLPLHWGSYNEDLCFMEARIWKNGVEVNRCHLFTLRHDDPVDQIYLCTLRKDHQFVKLLQFGDQVHVYAQFGIAKWASIVVEEVAIIMVHGEDGHPTIVVNSIVLDNTMSKDLQRRLSKLTLKNNPTIDPMMQNFTTSLYCAYCDYCYKYITSPRWKCSICKDFDLCGNCYEVQSNNLHDINGHVNWHPMFLVHI</sequence>
<dbReference type="Proteomes" id="UP001497522">
    <property type="component" value="Chromosome 12"/>
</dbReference>
<dbReference type="PANTHER" id="PTHR36766:SF30">
    <property type="entry name" value="TIR-NBS TYPE DISEASE RESISTANCE PROTEIN-RELATED"/>
    <property type="match status" value="1"/>
</dbReference>
<dbReference type="Pfam" id="PF23282">
    <property type="entry name" value="WHD_ROQ1"/>
    <property type="match status" value="1"/>
</dbReference>
<keyword evidence="4 7" id="KW-0863">Zinc-finger</keyword>
<dbReference type="Pfam" id="PF00931">
    <property type="entry name" value="NB-ARC"/>
    <property type="match status" value="1"/>
</dbReference>
<dbReference type="InterPro" id="IPR003591">
    <property type="entry name" value="Leu-rich_rpt_typical-subtyp"/>
</dbReference>
<feature type="domain" description="ZZ-type" evidence="8">
    <location>
        <begin position="1153"/>
        <end position="1209"/>
    </location>
</feature>
<dbReference type="Gene3D" id="3.40.50.300">
    <property type="entry name" value="P-loop containing nucleotide triphosphate hydrolases"/>
    <property type="match status" value="1"/>
</dbReference>
<evidence type="ECO:0000259" key="8">
    <source>
        <dbReference type="PROSITE" id="PS50135"/>
    </source>
</evidence>
<evidence type="ECO:0000256" key="3">
    <source>
        <dbReference type="ARBA" id="ARBA00022737"/>
    </source>
</evidence>
<evidence type="ECO:0000313" key="9">
    <source>
        <dbReference type="EMBL" id="CAK9862367.1"/>
    </source>
</evidence>
<dbReference type="InterPro" id="IPR002182">
    <property type="entry name" value="NB-ARC"/>
</dbReference>
<dbReference type="SUPFAM" id="SSF52540">
    <property type="entry name" value="P-loop containing nucleoside triphosphate hydrolases"/>
    <property type="match status" value="1"/>
</dbReference>
<keyword evidence="2" id="KW-0479">Metal-binding</keyword>
<dbReference type="Pfam" id="PF23598">
    <property type="entry name" value="LRR_14"/>
    <property type="match status" value="3"/>
</dbReference>
<dbReference type="InterPro" id="IPR032675">
    <property type="entry name" value="LRR_dom_sf"/>
</dbReference>
<organism evidence="9 10">
    <name type="scientific">Sphagnum jensenii</name>
    <dbReference type="NCBI Taxonomy" id="128206"/>
    <lineage>
        <taxon>Eukaryota</taxon>
        <taxon>Viridiplantae</taxon>
        <taxon>Streptophyta</taxon>
        <taxon>Embryophyta</taxon>
        <taxon>Bryophyta</taxon>
        <taxon>Sphagnophytina</taxon>
        <taxon>Sphagnopsida</taxon>
        <taxon>Sphagnales</taxon>
        <taxon>Sphagnaceae</taxon>
        <taxon>Sphagnum</taxon>
    </lineage>
</organism>
<dbReference type="PROSITE" id="PS01357">
    <property type="entry name" value="ZF_ZZ_1"/>
    <property type="match status" value="1"/>
</dbReference>
<keyword evidence="10" id="KW-1185">Reference proteome</keyword>
<evidence type="ECO:0000256" key="2">
    <source>
        <dbReference type="ARBA" id="ARBA00022723"/>
    </source>
</evidence>
<dbReference type="InterPro" id="IPR055414">
    <property type="entry name" value="LRR_R13L4/SHOC2-like"/>
</dbReference>
<dbReference type="SUPFAM" id="SSF52058">
    <property type="entry name" value="L domain-like"/>
    <property type="match status" value="2"/>
</dbReference>
<accession>A0ABP1AIY1</accession>
<keyword evidence="1" id="KW-0433">Leucine-rich repeat</keyword>
<dbReference type="InterPro" id="IPR058546">
    <property type="entry name" value="RPS4B/Roq1-like_LRR"/>
</dbReference>
<keyword evidence="5" id="KW-0611">Plant defense</keyword>
<keyword evidence="6" id="KW-0862">Zinc</keyword>